<accession>A0A9Y1BTB3</accession>
<evidence type="ECO:0000313" key="6">
    <source>
        <dbReference type="EMBL" id="UJG44754.1"/>
    </source>
</evidence>
<dbReference type="Gene3D" id="3.90.76.10">
    <property type="entry name" value="Dipeptide-binding Protein, Domain 1"/>
    <property type="match status" value="1"/>
</dbReference>
<gene>
    <name evidence="6" type="ORF">K9W46_06115</name>
</gene>
<evidence type="ECO:0000259" key="5">
    <source>
        <dbReference type="Pfam" id="PF00496"/>
    </source>
</evidence>
<keyword evidence="3" id="KW-0732">Signal</keyword>
<keyword evidence="4" id="KW-1133">Transmembrane helix</keyword>
<dbReference type="InterPro" id="IPR000914">
    <property type="entry name" value="SBP_5_dom"/>
</dbReference>
<dbReference type="InterPro" id="IPR039424">
    <property type="entry name" value="SBP_5"/>
</dbReference>
<evidence type="ECO:0000256" key="1">
    <source>
        <dbReference type="ARBA" id="ARBA00005695"/>
    </source>
</evidence>
<sequence>MSKNAKIPEERKKKIPKGLIYLLALIFIITSIFAIIVFVPQPPPSNALFSISIRSYTTGYEKSYYSEYSTTIQTNLGEIGINAEVKSTDYATFLDKVVVNKDYDLAILEFEIESAPHLEVLFRENASLNIFNYKNDLDNGYIINKIDLAEKTVDFDERKNIYFDIQTYLMANILPFIPLFTPVNTYAYWKQVNNFSAELGLSDSLPYMYLSDPSKEQLKVGIGYWNNIDPLSSQRTSEKELVSLFMDKLIKTSPDGSIIDGGLIKDWKFENETTLLLTVRPNVYWQPDVDNEYTDEPFTIDDVIFTLNVFKSPYVNNEFHKYDWIKKITKVNETTISITIDADRETKINEPYAYALDDLSIYALPEHYLNVTGSWEGITSSTKWVKFSSYPFGTGKYKINFDETEKGVTIVFDKFANWHGAGVIPNVPTELSIESLWINTYRDNYALLLSLQNNDIDFAIFGKDSQIANSLSTSEIEIQHSPSNSIVVLAINLNNQYFGGENNYINTTETSISKALAVRKAIAYAVNREQLNQGFHDEFYIITDTIIPYGTKYYYSGTEKYDFSIQKAISYLELAGFTAKTQNSETSTAPETFWFSLIAIILIPTFKFIRQYKKRK</sequence>
<feature type="transmembrane region" description="Helical" evidence="4">
    <location>
        <begin position="20"/>
        <end position="39"/>
    </location>
</feature>
<feature type="domain" description="Solute-binding protein family 5" evidence="5">
    <location>
        <begin position="262"/>
        <end position="586"/>
    </location>
</feature>
<comment type="similarity">
    <text evidence="1">Belongs to the bacterial solute-binding protein 5 family.</text>
</comment>
<dbReference type="GO" id="GO:0015833">
    <property type="term" value="P:peptide transport"/>
    <property type="evidence" value="ECO:0007669"/>
    <property type="project" value="TreeGrafter"/>
</dbReference>
<keyword evidence="2" id="KW-0813">Transport</keyword>
<evidence type="ECO:0000256" key="3">
    <source>
        <dbReference type="ARBA" id="ARBA00022729"/>
    </source>
</evidence>
<proteinExistence type="inferred from homology"/>
<organism evidence="6">
    <name type="scientific">Candidatus Heimdallarchaeum endolithica</name>
    <dbReference type="NCBI Taxonomy" id="2876572"/>
    <lineage>
        <taxon>Archaea</taxon>
        <taxon>Promethearchaeati</taxon>
        <taxon>Candidatus Heimdallarchaeota</taxon>
        <taxon>Candidatus Heimdallarchaeia (ex Rinke et al. 2021) (nom. nud.)</taxon>
        <taxon>Candidatus Heimdallarchaeales</taxon>
        <taxon>Candidatus Heimdallarchaeaceae</taxon>
        <taxon>Candidatus Heimdallarchaeum</taxon>
    </lineage>
</organism>
<evidence type="ECO:0000256" key="4">
    <source>
        <dbReference type="SAM" id="Phobius"/>
    </source>
</evidence>
<protein>
    <submittedName>
        <fullName evidence="6">ABC transporter substrate-binding protein</fullName>
    </submittedName>
</protein>
<dbReference type="Proteomes" id="UP001200513">
    <property type="component" value="Chromosome"/>
</dbReference>
<dbReference type="SUPFAM" id="SSF53850">
    <property type="entry name" value="Periplasmic binding protein-like II"/>
    <property type="match status" value="2"/>
</dbReference>
<keyword evidence="4" id="KW-0472">Membrane</keyword>
<dbReference type="GO" id="GO:1904680">
    <property type="term" value="F:peptide transmembrane transporter activity"/>
    <property type="evidence" value="ECO:0007669"/>
    <property type="project" value="TreeGrafter"/>
</dbReference>
<evidence type="ECO:0000256" key="2">
    <source>
        <dbReference type="ARBA" id="ARBA00022448"/>
    </source>
</evidence>
<feature type="transmembrane region" description="Helical" evidence="4">
    <location>
        <begin position="592"/>
        <end position="609"/>
    </location>
</feature>
<dbReference type="Gene3D" id="3.40.190.10">
    <property type="entry name" value="Periplasmic binding protein-like II"/>
    <property type="match status" value="1"/>
</dbReference>
<name>A0A9Y1BTB3_9ARCH</name>
<dbReference type="AlphaFoldDB" id="A0A9Y1BTB3"/>
<dbReference type="Gene3D" id="3.10.105.10">
    <property type="entry name" value="Dipeptide-binding Protein, Domain 3"/>
    <property type="match status" value="2"/>
</dbReference>
<dbReference type="PANTHER" id="PTHR30290">
    <property type="entry name" value="PERIPLASMIC BINDING COMPONENT OF ABC TRANSPORTER"/>
    <property type="match status" value="1"/>
</dbReference>
<reference evidence="6" key="1">
    <citation type="journal article" date="2022" name="Nat. Microbiol.">
        <title>Unique mobile elements and scalable gene flow at the prokaryote-eukaryote boundary revealed by circularized Asgard archaea genomes.</title>
        <authorList>
            <person name="Wu F."/>
            <person name="Speth D.R."/>
            <person name="Philosof A."/>
            <person name="Cremiere A."/>
            <person name="Narayanan A."/>
            <person name="Barco R.A."/>
            <person name="Connon S.A."/>
            <person name="Amend J.P."/>
            <person name="Antoshechkin I.A."/>
            <person name="Orphan V.J."/>
        </authorList>
    </citation>
    <scope>NUCLEOTIDE SEQUENCE</scope>
    <source>
        <strain evidence="6">PR6</strain>
    </source>
</reference>
<dbReference type="PANTHER" id="PTHR30290:SF9">
    <property type="entry name" value="OLIGOPEPTIDE-BINDING PROTEIN APPA"/>
    <property type="match status" value="1"/>
</dbReference>
<keyword evidence="4" id="KW-0812">Transmembrane</keyword>
<dbReference type="EMBL" id="CP084167">
    <property type="protein sequence ID" value="UJG44754.1"/>
    <property type="molecule type" value="Genomic_DNA"/>
</dbReference>
<dbReference type="Pfam" id="PF00496">
    <property type="entry name" value="SBP_bac_5"/>
    <property type="match status" value="1"/>
</dbReference>